<evidence type="ECO:0000256" key="6">
    <source>
        <dbReference type="ARBA" id="ARBA00022692"/>
    </source>
</evidence>
<keyword evidence="11 12" id="KW-0066">ATP synthesis</keyword>
<evidence type="ECO:0000256" key="9">
    <source>
        <dbReference type="ARBA" id="ARBA00023065"/>
    </source>
</evidence>
<dbReference type="Gene3D" id="1.20.120.220">
    <property type="entry name" value="ATP synthase, F0 complex, subunit A"/>
    <property type="match status" value="1"/>
</dbReference>
<evidence type="ECO:0000256" key="3">
    <source>
        <dbReference type="ARBA" id="ARBA00022448"/>
    </source>
</evidence>
<gene>
    <name evidence="12" type="primary">atpB</name>
    <name evidence="14" type="ORF">C41B8_08370</name>
</gene>
<proteinExistence type="inferred from homology"/>
<comment type="subcellular location">
    <subcellularLocation>
        <location evidence="12 13">Cell membrane</location>
        <topology evidence="12 13">Multi-pass membrane protein</topology>
    </subcellularLocation>
    <subcellularLocation>
        <location evidence="1">Membrane</location>
        <topology evidence="1">Multi-pass membrane protein</topology>
    </subcellularLocation>
</comment>
<evidence type="ECO:0000256" key="12">
    <source>
        <dbReference type="HAMAP-Rule" id="MF_01393"/>
    </source>
</evidence>
<dbReference type="Pfam" id="PF00119">
    <property type="entry name" value="ATP-synt_A"/>
    <property type="match status" value="1"/>
</dbReference>
<dbReference type="RefSeq" id="WP_037336556.1">
    <property type="nucleotide sequence ID" value="NZ_APNK01000009.1"/>
</dbReference>
<dbReference type="eggNOG" id="COG0356">
    <property type="taxonomic scope" value="Bacteria"/>
</dbReference>
<dbReference type="InterPro" id="IPR045082">
    <property type="entry name" value="ATP_syn_F0_a_bact/chloroplast"/>
</dbReference>
<keyword evidence="4 12" id="KW-1003">Cell membrane</keyword>
<keyword evidence="9 12" id="KW-0406">Ion transport</keyword>
<dbReference type="CDD" id="cd00310">
    <property type="entry name" value="ATP-synt_Fo_a_6"/>
    <property type="match status" value="1"/>
</dbReference>
<dbReference type="NCBIfam" id="TIGR01131">
    <property type="entry name" value="ATP_synt_6_or_A"/>
    <property type="match status" value="1"/>
</dbReference>
<feature type="transmembrane region" description="Helical" evidence="12">
    <location>
        <begin position="139"/>
        <end position="166"/>
    </location>
</feature>
<keyword evidence="6 12" id="KW-0812">Transmembrane</keyword>
<dbReference type="AlphaFoldDB" id="A0A084IM82"/>
<evidence type="ECO:0000256" key="1">
    <source>
        <dbReference type="ARBA" id="ARBA00004141"/>
    </source>
</evidence>
<dbReference type="GO" id="GO:0005886">
    <property type="term" value="C:plasma membrane"/>
    <property type="evidence" value="ECO:0007669"/>
    <property type="project" value="UniProtKB-SubCell"/>
</dbReference>
<dbReference type="Proteomes" id="UP000028302">
    <property type="component" value="Unassembled WGS sequence"/>
</dbReference>
<keyword evidence="10 12" id="KW-0472">Membrane</keyword>
<dbReference type="GO" id="GO:0045259">
    <property type="term" value="C:proton-transporting ATP synthase complex"/>
    <property type="evidence" value="ECO:0007669"/>
    <property type="project" value="UniProtKB-KW"/>
</dbReference>
<evidence type="ECO:0000256" key="7">
    <source>
        <dbReference type="ARBA" id="ARBA00022781"/>
    </source>
</evidence>
<dbReference type="PANTHER" id="PTHR42823">
    <property type="entry name" value="ATP SYNTHASE SUBUNIT A, CHLOROPLASTIC"/>
    <property type="match status" value="1"/>
</dbReference>
<evidence type="ECO:0000256" key="11">
    <source>
        <dbReference type="ARBA" id="ARBA00023310"/>
    </source>
</evidence>
<dbReference type="InterPro" id="IPR023011">
    <property type="entry name" value="ATP_synth_F0_asu_AS"/>
</dbReference>
<dbReference type="PATRIC" id="fig|1304275.5.peg.1707"/>
<dbReference type="InterPro" id="IPR035908">
    <property type="entry name" value="F0_ATP_A_sf"/>
</dbReference>
<dbReference type="SUPFAM" id="SSF81336">
    <property type="entry name" value="F1F0 ATP synthase subunit A"/>
    <property type="match status" value="1"/>
</dbReference>
<comment type="function">
    <text evidence="12 13">Key component of the proton channel; it plays a direct role in the translocation of protons across the membrane.</text>
</comment>
<evidence type="ECO:0000256" key="2">
    <source>
        <dbReference type="ARBA" id="ARBA00006810"/>
    </source>
</evidence>
<keyword evidence="8 12" id="KW-1133">Transmembrane helix</keyword>
<name>A0A084IM82_SALHC</name>
<sequence length="286" mass="30998">MANSGGGSAEYITHHLTDWCVGCTADHQPSGLVDFGAFTIDLIIVGLICAGLVALLALFIRKRLTVEDPSGIQMAMEAGVEYVSDQVGQVFHKRNDFVGAMALTIFLWVAAMNLADIIPVDLVPSVLGGIGHLLGFEHVYFRIVPTAALDTPFAMAIVVFAIMVYYQFRANGAKGYVKRFLTHPYGKYAAPANILTTLIDDLSKPVSLALRLFGNMFAGELIFALLAMLTLSALSPPSAMVAVWAPLHFLGGFIWSVFHLLIVFLQAFIFAVLSIVYLGMAQQTDH</sequence>
<dbReference type="STRING" id="1304275.C41B8_08370"/>
<keyword evidence="3 12" id="KW-0813">Transport</keyword>
<feature type="transmembrane region" description="Helical" evidence="12">
    <location>
        <begin position="212"/>
        <end position="233"/>
    </location>
</feature>
<reference evidence="14 15" key="1">
    <citation type="submission" date="2013-03" db="EMBL/GenBank/DDBJ databases">
        <title>Salinisphaera hydrothermalis C41B8 Genome Sequencing.</title>
        <authorList>
            <person name="Li C."/>
            <person name="Lai Q."/>
            <person name="Shao Z."/>
        </authorList>
    </citation>
    <scope>NUCLEOTIDE SEQUENCE [LARGE SCALE GENOMIC DNA]</scope>
    <source>
        <strain evidence="14 15">C41B8</strain>
    </source>
</reference>
<dbReference type="EMBL" id="APNK01000009">
    <property type="protein sequence ID" value="KEZ77816.1"/>
    <property type="molecule type" value="Genomic_DNA"/>
</dbReference>
<organism evidence="14 15">
    <name type="scientific">Salinisphaera hydrothermalis (strain C41B8)</name>
    <dbReference type="NCBI Taxonomy" id="1304275"/>
    <lineage>
        <taxon>Bacteria</taxon>
        <taxon>Pseudomonadati</taxon>
        <taxon>Pseudomonadota</taxon>
        <taxon>Gammaproteobacteria</taxon>
        <taxon>Salinisphaerales</taxon>
        <taxon>Salinisphaeraceae</taxon>
        <taxon>Salinisphaera</taxon>
    </lineage>
</organism>
<feature type="transmembrane region" description="Helical" evidence="12">
    <location>
        <begin position="35"/>
        <end position="60"/>
    </location>
</feature>
<evidence type="ECO:0000256" key="5">
    <source>
        <dbReference type="ARBA" id="ARBA00022547"/>
    </source>
</evidence>
<dbReference type="HAMAP" id="MF_01393">
    <property type="entry name" value="ATP_synth_a_bact"/>
    <property type="match status" value="1"/>
</dbReference>
<feature type="transmembrane region" description="Helical" evidence="12">
    <location>
        <begin position="253"/>
        <end position="278"/>
    </location>
</feature>
<keyword evidence="5 12" id="KW-0138">CF(0)</keyword>
<comment type="caution">
    <text evidence="14">The sequence shown here is derived from an EMBL/GenBank/DDBJ whole genome shotgun (WGS) entry which is preliminary data.</text>
</comment>
<dbReference type="GO" id="GO:0016787">
    <property type="term" value="F:hydrolase activity"/>
    <property type="evidence" value="ECO:0007669"/>
    <property type="project" value="UniProtKB-KW"/>
</dbReference>
<keyword evidence="15" id="KW-1185">Reference proteome</keyword>
<keyword evidence="7 12" id="KW-0375">Hydrogen ion transport</keyword>
<dbReference type="PROSITE" id="PS00449">
    <property type="entry name" value="ATPASE_A"/>
    <property type="match status" value="1"/>
</dbReference>
<evidence type="ECO:0000256" key="13">
    <source>
        <dbReference type="RuleBase" id="RU000483"/>
    </source>
</evidence>
<protein>
    <recommendedName>
        <fullName evidence="12 13">ATP synthase subunit a</fullName>
    </recommendedName>
    <alternativeName>
        <fullName evidence="12">ATP synthase F0 sector subunit a</fullName>
    </alternativeName>
    <alternativeName>
        <fullName evidence="12">F-ATPase subunit 6</fullName>
    </alternativeName>
</protein>
<dbReference type="GO" id="GO:0042777">
    <property type="term" value="P:proton motive force-driven plasma membrane ATP synthesis"/>
    <property type="evidence" value="ECO:0007669"/>
    <property type="project" value="TreeGrafter"/>
</dbReference>
<comment type="similarity">
    <text evidence="2 12 13">Belongs to the ATPase A chain family.</text>
</comment>
<keyword evidence="14" id="KW-0378">Hydrolase</keyword>
<dbReference type="FunFam" id="1.20.120.220:FF:000002">
    <property type="entry name" value="ATP synthase subunit a"/>
    <property type="match status" value="1"/>
</dbReference>
<dbReference type="GO" id="GO:0046933">
    <property type="term" value="F:proton-transporting ATP synthase activity, rotational mechanism"/>
    <property type="evidence" value="ECO:0007669"/>
    <property type="project" value="UniProtKB-UniRule"/>
</dbReference>
<evidence type="ECO:0000313" key="15">
    <source>
        <dbReference type="Proteomes" id="UP000028302"/>
    </source>
</evidence>
<evidence type="ECO:0000256" key="8">
    <source>
        <dbReference type="ARBA" id="ARBA00022989"/>
    </source>
</evidence>
<dbReference type="OrthoDB" id="9789241at2"/>
<evidence type="ECO:0000313" key="14">
    <source>
        <dbReference type="EMBL" id="KEZ77816.1"/>
    </source>
</evidence>
<feature type="transmembrane region" description="Helical" evidence="12">
    <location>
        <begin position="97"/>
        <end position="119"/>
    </location>
</feature>
<evidence type="ECO:0000256" key="4">
    <source>
        <dbReference type="ARBA" id="ARBA00022475"/>
    </source>
</evidence>
<dbReference type="PANTHER" id="PTHR42823:SF3">
    <property type="entry name" value="ATP SYNTHASE SUBUNIT A, CHLOROPLASTIC"/>
    <property type="match status" value="1"/>
</dbReference>
<dbReference type="InterPro" id="IPR000568">
    <property type="entry name" value="ATP_synth_F0_asu"/>
</dbReference>
<accession>A0A084IM82</accession>
<evidence type="ECO:0000256" key="10">
    <source>
        <dbReference type="ARBA" id="ARBA00023136"/>
    </source>
</evidence>